<proteinExistence type="predicted"/>
<reference evidence="3 4" key="1">
    <citation type="submission" date="2018-08" db="EMBL/GenBank/DDBJ databases">
        <title>Bacillus jemisoniae sp. nov., Bacillus chryseoplanitiae sp. nov., Bacillus resnikiae sp. nov., and Bacillus frankliniae sp. nov., isolated from Viking spacecraft and associated surfaces.</title>
        <authorList>
            <person name="Seuylemezian A."/>
            <person name="Vaishampayan P."/>
        </authorList>
    </citation>
    <scope>NUCLEOTIDE SEQUENCE [LARGE SCALE GENOMIC DNA]</scope>
    <source>
        <strain evidence="3 4">JJ-247</strain>
    </source>
</reference>
<feature type="domain" description="Transcobalamin-like C-terminal" evidence="2">
    <location>
        <begin position="65"/>
        <end position="129"/>
    </location>
</feature>
<name>A0A398BFI1_9BACI</name>
<evidence type="ECO:0000313" key="3">
    <source>
        <dbReference type="EMBL" id="RID86356.1"/>
    </source>
</evidence>
<evidence type="ECO:0000259" key="2">
    <source>
        <dbReference type="Pfam" id="PF14478"/>
    </source>
</evidence>
<dbReference type="RefSeq" id="WP_119112262.1">
    <property type="nucleotide sequence ID" value="NZ_JBANBX010000030.1"/>
</dbReference>
<keyword evidence="1" id="KW-0732">Signal</keyword>
<feature type="signal peptide" evidence="1">
    <location>
        <begin position="1"/>
        <end position="22"/>
    </location>
</feature>
<evidence type="ECO:0000256" key="1">
    <source>
        <dbReference type="SAM" id="SignalP"/>
    </source>
</evidence>
<dbReference type="OrthoDB" id="2870483at2"/>
<dbReference type="EMBL" id="QWVT01000013">
    <property type="protein sequence ID" value="RID86356.1"/>
    <property type="molecule type" value="Genomic_DNA"/>
</dbReference>
<gene>
    <name evidence="3" type="ORF">D1970_07430</name>
</gene>
<dbReference type="AlphaFoldDB" id="A0A398BFI1"/>
<keyword evidence="4" id="KW-1185">Reference proteome</keyword>
<sequence>MKKMKKVVSLLAFFVLAIGLLAGCGNGQQAAEKDKKAGMEKEQATIVVKDAEGKKTAEEKVDLKGQNLQDLMKEHFKVKENKGFFVEIEGISQDEAKNLYWVFEINGEQATKGAKDITPEKGDKIVWELIDFS</sequence>
<dbReference type="PROSITE" id="PS51257">
    <property type="entry name" value="PROKAR_LIPOPROTEIN"/>
    <property type="match status" value="1"/>
</dbReference>
<evidence type="ECO:0000313" key="4">
    <source>
        <dbReference type="Proteomes" id="UP000265816"/>
    </source>
</evidence>
<dbReference type="InterPro" id="IPR027954">
    <property type="entry name" value="Transcobalamin-like_C"/>
</dbReference>
<dbReference type="Gene3D" id="2.170.130.30">
    <property type="match status" value="1"/>
</dbReference>
<comment type="caution">
    <text evidence="3">The sequence shown here is derived from an EMBL/GenBank/DDBJ whole genome shotgun (WGS) entry which is preliminary data.</text>
</comment>
<accession>A0A398BFI1</accession>
<dbReference type="Pfam" id="PF14478">
    <property type="entry name" value="DUF4430"/>
    <property type="match status" value="1"/>
</dbReference>
<organism evidence="3 4">
    <name type="scientific">Mesobacillus zeae</name>
    <dbReference type="NCBI Taxonomy" id="1917180"/>
    <lineage>
        <taxon>Bacteria</taxon>
        <taxon>Bacillati</taxon>
        <taxon>Bacillota</taxon>
        <taxon>Bacilli</taxon>
        <taxon>Bacillales</taxon>
        <taxon>Bacillaceae</taxon>
        <taxon>Mesobacillus</taxon>
    </lineage>
</organism>
<dbReference type="Proteomes" id="UP000265816">
    <property type="component" value="Unassembled WGS sequence"/>
</dbReference>
<protein>
    <submittedName>
        <fullName evidence="3">DUF4430 domain-containing protein</fullName>
    </submittedName>
</protein>
<feature type="chain" id="PRO_5039655915" evidence="1">
    <location>
        <begin position="23"/>
        <end position="133"/>
    </location>
</feature>